<proteinExistence type="predicted"/>
<comment type="caution">
    <text evidence="2">The sequence shown here is derived from an EMBL/GenBank/DDBJ whole genome shotgun (WGS) entry which is preliminary data.</text>
</comment>
<dbReference type="InterPro" id="IPR008266">
    <property type="entry name" value="Tyr_kinase_AS"/>
</dbReference>
<dbReference type="GO" id="GO:0005524">
    <property type="term" value="F:ATP binding"/>
    <property type="evidence" value="ECO:0007669"/>
    <property type="project" value="InterPro"/>
</dbReference>
<reference evidence="2 3" key="2">
    <citation type="submission" date="2017-10" db="EMBL/GenBank/DDBJ databases">
        <title>Extensive intraspecific genome diversity in a model arbuscular mycorrhizal fungus.</title>
        <authorList>
            <person name="Chen E.C.H."/>
            <person name="Morin E."/>
            <person name="Baudet D."/>
            <person name="Noel J."/>
            <person name="Ndikumana S."/>
            <person name="Charron P."/>
            <person name="St-Onge C."/>
            <person name="Giorgi J."/>
            <person name="Grigoriev I.V."/>
            <person name="Roux C."/>
            <person name="Martin F.M."/>
            <person name="Corradi N."/>
        </authorList>
    </citation>
    <scope>NUCLEOTIDE SEQUENCE [LARGE SCALE GENOMIC DNA]</scope>
    <source>
        <strain evidence="2 3">C2</strain>
    </source>
</reference>
<feature type="non-terminal residue" evidence="2">
    <location>
        <position position="87"/>
    </location>
</feature>
<dbReference type="Proteomes" id="UP000233469">
    <property type="component" value="Unassembled WGS sequence"/>
</dbReference>
<reference evidence="2 3" key="1">
    <citation type="submission" date="2016-04" db="EMBL/GenBank/DDBJ databases">
        <title>Genome analyses suggest a sexual origin of heterokaryosis in a supposedly ancient asexual fungus.</title>
        <authorList>
            <person name="Ropars J."/>
            <person name="Sedzielewska K."/>
            <person name="Noel J."/>
            <person name="Charron P."/>
            <person name="Farinelli L."/>
            <person name="Marton T."/>
            <person name="Kruger M."/>
            <person name="Pelin A."/>
            <person name="Brachmann A."/>
            <person name="Corradi N."/>
        </authorList>
    </citation>
    <scope>NUCLEOTIDE SEQUENCE [LARGE SCALE GENOMIC DNA]</scope>
    <source>
        <strain evidence="2 3">C2</strain>
    </source>
</reference>
<sequence length="87" mass="10347">MVLEWAEKGNLKEVYKQYDITWNRKVHMVLDICRGIMFLNGANIFHHDIRCENVMVCVTALINLNNKNKYLKKHNMNNFISSSRFND</sequence>
<protein>
    <recommendedName>
        <fullName evidence="1">Protein kinase domain-containing protein</fullName>
    </recommendedName>
</protein>
<feature type="domain" description="Protein kinase" evidence="1">
    <location>
        <begin position="1"/>
        <end position="87"/>
    </location>
</feature>
<dbReference type="InterPro" id="IPR000719">
    <property type="entry name" value="Prot_kinase_dom"/>
</dbReference>
<dbReference type="Pfam" id="PF07714">
    <property type="entry name" value="PK_Tyr_Ser-Thr"/>
    <property type="match status" value="1"/>
</dbReference>
<dbReference type="InterPro" id="IPR001245">
    <property type="entry name" value="Ser-Thr/Tyr_kinase_cat_dom"/>
</dbReference>
<dbReference type="PROSITE" id="PS00109">
    <property type="entry name" value="PROTEIN_KINASE_TYR"/>
    <property type="match status" value="1"/>
</dbReference>
<dbReference type="PROSITE" id="PS50011">
    <property type="entry name" value="PROTEIN_KINASE_DOM"/>
    <property type="match status" value="1"/>
</dbReference>
<dbReference type="GO" id="GO:0004672">
    <property type="term" value="F:protein kinase activity"/>
    <property type="evidence" value="ECO:0007669"/>
    <property type="project" value="InterPro"/>
</dbReference>
<accession>A0A2N1MUX0</accession>
<dbReference type="AlphaFoldDB" id="A0A2N1MUX0"/>
<gene>
    <name evidence="2" type="ORF">RhiirC2_755021</name>
</gene>
<evidence type="ECO:0000313" key="3">
    <source>
        <dbReference type="Proteomes" id="UP000233469"/>
    </source>
</evidence>
<dbReference type="Gene3D" id="1.10.510.10">
    <property type="entry name" value="Transferase(Phosphotransferase) domain 1"/>
    <property type="match status" value="1"/>
</dbReference>
<dbReference type="InterPro" id="IPR011009">
    <property type="entry name" value="Kinase-like_dom_sf"/>
</dbReference>
<organism evidence="2 3">
    <name type="scientific">Rhizophagus irregularis</name>
    <dbReference type="NCBI Taxonomy" id="588596"/>
    <lineage>
        <taxon>Eukaryota</taxon>
        <taxon>Fungi</taxon>
        <taxon>Fungi incertae sedis</taxon>
        <taxon>Mucoromycota</taxon>
        <taxon>Glomeromycotina</taxon>
        <taxon>Glomeromycetes</taxon>
        <taxon>Glomerales</taxon>
        <taxon>Glomeraceae</taxon>
        <taxon>Rhizophagus</taxon>
    </lineage>
</organism>
<name>A0A2N1MUX0_9GLOM</name>
<evidence type="ECO:0000313" key="2">
    <source>
        <dbReference type="EMBL" id="PKK65451.1"/>
    </source>
</evidence>
<dbReference type="SUPFAM" id="SSF56112">
    <property type="entry name" value="Protein kinase-like (PK-like)"/>
    <property type="match status" value="1"/>
</dbReference>
<dbReference type="EMBL" id="LLXL01001259">
    <property type="protein sequence ID" value="PKK65451.1"/>
    <property type="molecule type" value="Genomic_DNA"/>
</dbReference>
<evidence type="ECO:0000259" key="1">
    <source>
        <dbReference type="PROSITE" id="PS50011"/>
    </source>
</evidence>